<feature type="domain" description="D-glutamate N-acetyltransferase-like N-terminal" evidence="2">
    <location>
        <begin position="45"/>
        <end position="123"/>
    </location>
</feature>
<evidence type="ECO:0000313" key="3">
    <source>
        <dbReference type="EMBL" id="BBE35686.1"/>
    </source>
</evidence>
<dbReference type="Proteomes" id="UP000276029">
    <property type="component" value="Unassembled WGS sequence"/>
</dbReference>
<name>A0AAD1DB03_SPHMI</name>
<dbReference type="Gene3D" id="3.40.50.720">
    <property type="entry name" value="NAD(P)-binding Rossmann-like Domain"/>
    <property type="match status" value="1"/>
</dbReference>
<dbReference type="KEGG" id="smic:SmB9_33440"/>
<feature type="domain" description="D-glutamate N-acetyltransferase-like C-terminal" evidence="1">
    <location>
        <begin position="129"/>
        <end position="327"/>
    </location>
</feature>
<evidence type="ECO:0000313" key="4">
    <source>
        <dbReference type="EMBL" id="RKS87877.1"/>
    </source>
</evidence>
<reference evidence="4 6" key="2">
    <citation type="submission" date="2018-10" db="EMBL/GenBank/DDBJ databases">
        <title>Genomic Encyclopedia of Type Strains, Phase IV (KMG-IV): sequencing the most valuable type-strain genomes for metagenomic binning, comparative biology and taxonomic classification.</title>
        <authorList>
            <person name="Goeker M."/>
        </authorList>
    </citation>
    <scope>NUCLEOTIDE SEQUENCE [LARGE SCALE GENOMIC DNA]</scope>
    <source>
        <strain evidence="4 6">DSM 19791</strain>
    </source>
</reference>
<evidence type="ECO:0000259" key="2">
    <source>
        <dbReference type="Pfam" id="PF17396"/>
    </source>
</evidence>
<dbReference type="Gene3D" id="3.40.50.300">
    <property type="entry name" value="P-loop containing nucleotide triphosphate hydrolases"/>
    <property type="match status" value="1"/>
</dbReference>
<dbReference type="InterPro" id="IPR035402">
    <property type="entry name" value="DgcN-like_N"/>
</dbReference>
<evidence type="ECO:0000313" key="5">
    <source>
        <dbReference type="Proteomes" id="UP000275727"/>
    </source>
</evidence>
<dbReference type="SUPFAM" id="SSF52540">
    <property type="entry name" value="P-loop containing nucleoside triphosphate hydrolases"/>
    <property type="match status" value="1"/>
</dbReference>
<dbReference type="Pfam" id="PF17396">
    <property type="entry name" value="DUF1611_N"/>
    <property type="match status" value="1"/>
</dbReference>
<dbReference type="EMBL" id="RBWX01000009">
    <property type="protein sequence ID" value="RKS87877.1"/>
    <property type="molecule type" value="Genomic_DNA"/>
</dbReference>
<sequence length="335" mass="35402">MQPPFLLFLGTAPDIGWAKTASGLAEWRADDCAGQYRMEGCLVDLGLPDMTFAEATAKGVRTLVIGIANDGGYIAPEWIPHITAALAAGLDAAAGLHQRLADHPEISKAAQAHGRTLHDLRRPQQTFKTGTGRKRSGRRMLMVGTDCAVGKKYTALAIDRELRRRGAASTFCPTGQTGIMITGRGIAIDSVVADFISGAAEWLSPDAAPDHWHVIEGQGALLHPAYAGVTLGLVHGSQPDALVICHEAGRREIQGYEGQYACPSLTDALAVHVAAARLTNPDARGIGISLNTSLLSEDDARAAIRDAEAELGLPACDPIRFGPAPIVDHLLDVFA</sequence>
<organism evidence="3 5">
    <name type="scientific">Sphingosinicella microcystinivorans</name>
    <dbReference type="NCBI Taxonomy" id="335406"/>
    <lineage>
        <taxon>Bacteria</taxon>
        <taxon>Pseudomonadati</taxon>
        <taxon>Pseudomonadota</taxon>
        <taxon>Alphaproteobacteria</taxon>
        <taxon>Sphingomonadales</taxon>
        <taxon>Sphingosinicellaceae</taxon>
        <taxon>Sphingosinicella</taxon>
    </lineage>
</organism>
<keyword evidence="6" id="KW-1185">Reference proteome</keyword>
<protein>
    <submittedName>
        <fullName evidence="4">NAD-dependent epimerase/dehydratase family protein</fullName>
    </submittedName>
</protein>
<dbReference type="PANTHER" id="PTHR40690:SF1">
    <property type="entry name" value="DUF1611 DOMAIN-CONTAINING PROTEIN"/>
    <property type="match status" value="1"/>
</dbReference>
<dbReference type="PANTHER" id="PTHR40690">
    <property type="entry name" value="GLL3100 PROTEIN"/>
    <property type="match status" value="1"/>
</dbReference>
<proteinExistence type="predicted"/>
<gene>
    <name evidence="4" type="ORF">DFR51_2522</name>
    <name evidence="3" type="ORF">SmB9_33440</name>
</gene>
<evidence type="ECO:0000259" key="1">
    <source>
        <dbReference type="Pfam" id="PF07755"/>
    </source>
</evidence>
<dbReference type="InterPro" id="IPR011669">
    <property type="entry name" value="DgcN-like"/>
</dbReference>
<dbReference type="Pfam" id="PF07755">
    <property type="entry name" value="DUF1611"/>
    <property type="match status" value="1"/>
</dbReference>
<dbReference type="InterPro" id="IPR035086">
    <property type="entry name" value="DgcN-like_C"/>
</dbReference>
<dbReference type="InterPro" id="IPR027417">
    <property type="entry name" value="P-loop_NTPase"/>
</dbReference>
<accession>A0AAD1DB03</accession>
<dbReference type="EMBL" id="AP018711">
    <property type="protein sequence ID" value="BBE35686.1"/>
    <property type="molecule type" value="Genomic_DNA"/>
</dbReference>
<dbReference type="AlphaFoldDB" id="A0AAD1DB03"/>
<dbReference type="PIRSF" id="PIRSF026760">
    <property type="entry name" value="UCP026760"/>
    <property type="match status" value="1"/>
</dbReference>
<evidence type="ECO:0000313" key="6">
    <source>
        <dbReference type="Proteomes" id="UP000276029"/>
    </source>
</evidence>
<dbReference type="RefSeq" id="WP_121051665.1">
    <property type="nucleotide sequence ID" value="NZ_AP018711.1"/>
</dbReference>
<reference evidence="3 5" key="1">
    <citation type="submission" date="2018-06" db="EMBL/GenBank/DDBJ databases">
        <title>Complete Genome Sequence of the Microcystin-Degrading Bacterium Sphingosinicella microcystinivorans Strain B-9.</title>
        <authorList>
            <person name="Jin H."/>
            <person name="Nishizawa T."/>
            <person name="Guo Y."/>
            <person name="Nishizawa A."/>
            <person name="Park H."/>
            <person name="Kato H."/>
            <person name="Tsuji K."/>
            <person name="Harada K."/>
        </authorList>
    </citation>
    <scope>NUCLEOTIDE SEQUENCE [LARGE SCALE GENOMIC DNA]</scope>
    <source>
        <strain evidence="3 5">B9</strain>
    </source>
</reference>
<dbReference type="Proteomes" id="UP000275727">
    <property type="component" value="Chromosome"/>
</dbReference>